<evidence type="ECO:0000313" key="2">
    <source>
        <dbReference type="EMBL" id="KAF6758497.1"/>
    </source>
</evidence>
<feature type="region of interest" description="Disordered" evidence="1">
    <location>
        <begin position="23"/>
        <end position="53"/>
    </location>
</feature>
<proteinExistence type="predicted"/>
<dbReference type="Proteomes" id="UP000521943">
    <property type="component" value="Unassembled WGS sequence"/>
</dbReference>
<accession>A0A8H6I5Y6</accession>
<gene>
    <name evidence="2" type="ORF">DFP72DRAFT_844889</name>
</gene>
<dbReference type="AlphaFoldDB" id="A0A8H6I5Y6"/>
<comment type="caution">
    <text evidence="2">The sequence shown here is derived from an EMBL/GenBank/DDBJ whole genome shotgun (WGS) entry which is preliminary data.</text>
</comment>
<name>A0A8H6I5Y6_9AGAR</name>
<evidence type="ECO:0000256" key="1">
    <source>
        <dbReference type="SAM" id="MobiDB-lite"/>
    </source>
</evidence>
<organism evidence="2 3">
    <name type="scientific">Ephemerocybe angulata</name>
    <dbReference type="NCBI Taxonomy" id="980116"/>
    <lineage>
        <taxon>Eukaryota</taxon>
        <taxon>Fungi</taxon>
        <taxon>Dikarya</taxon>
        <taxon>Basidiomycota</taxon>
        <taxon>Agaricomycotina</taxon>
        <taxon>Agaricomycetes</taxon>
        <taxon>Agaricomycetidae</taxon>
        <taxon>Agaricales</taxon>
        <taxon>Agaricineae</taxon>
        <taxon>Psathyrellaceae</taxon>
        <taxon>Ephemerocybe</taxon>
    </lineage>
</organism>
<protein>
    <submittedName>
        <fullName evidence="2">Uncharacterized protein</fullName>
    </submittedName>
</protein>
<reference evidence="2 3" key="1">
    <citation type="submission" date="2020-07" db="EMBL/GenBank/DDBJ databases">
        <title>Comparative genomics of pyrophilous fungi reveals a link between fire events and developmental genes.</title>
        <authorList>
            <consortium name="DOE Joint Genome Institute"/>
            <person name="Steindorff A.S."/>
            <person name="Carver A."/>
            <person name="Calhoun S."/>
            <person name="Stillman K."/>
            <person name="Liu H."/>
            <person name="Lipzen A."/>
            <person name="Pangilinan J."/>
            <person name="Labutti K."/>
            <person name="Bruns T.D."/>
            <person name="Grigoriev I.V."/>
        </authorList>
    </citation>
    <scope>NUCLEOTIDE SEQUENCE [LARGE SCALE GENOMIC DNA]</scope>
    <source>
        <strain evidence="2 3">CBS 144469</strain>
    </source>
</reference>
<keyword evidence="3" id="KW-1185">Reference proteome</keyword>
<sequence length="173" mass="18384">MSAYSTSSNVPVSLTIRAQPYAAMPASAPPSPWPLTPSTPASKPECEPGFEPAPGTAENGIPDLVHLNKFTAPPPAVPLPGQGFSLPVEFPGALSQWNDGADPENEIPDVFLVEPRLNTITIFMAEVEDGELDGIEKLEDGFWGMAVGEYESEGEVGIEVELSVGEYLEDDAE</sequence>
<dbReference type="EMBL" id="JACGCI010000018">
    <property type="protein sequence ID" value="KAF6758497.1"/>
    <property type="molecule type" value="Genomic_DNA"/>
</dbReference>
<evidence type="ECO:0000313" key="3">
    <source>
        <dbReference type="Proteomes" id="UP000521943"/>
    </source>
</evidence>
<feature type="compositionally biased region" description="Pro residues" evidence="1">
    <location>
        <begin position="27"/>
        <end position="37"/>
    </location>
</feature>